<feature type="domain" description="Protein kinase" evidence="8">
    <location>
        <begin position="146"/>
        <end position="411"/>
    </location>
</feature>
<keyword evidence="2" id="KW-0808">Transferase</keyword>
<name>A0ABN9PCH8_9DINO</name>
<dbReference type="PROSITE" id="PS00108">
    <property type="entry name" value="PROTEIN_KINASE_ST"/>
    <property type="match status" value="1"/>
</dbReference>
<accession>A0ABN9PCH8</accession>
<evidence type="ECO:0000313" key="10">
    <source>
        <dbReference type="EMBL" id="CAK0790561.1"/>
    </source>
</evidence>
<evidence type="ECO:0000256" key="2">
    <source>
        <dbReference type="ARBA" id="ARBA00022679"/>
    </source>
</evidence>
<keyword evidence="3 6" id="KW-0547">Nucleotide-binding</keyword>
<feature type="region of interest" description="Disordered" evidence="7">
    <location>
        <begin position="74"/>
        <end position="143"/>
    </location>
</feature>
<dbReference type="InterPro" id="IPR015940">
    <property type="entry name" value="UBA"/>
</dbReference>
<dbReference type="InterPro" id="IPR000719">
    <property type="entry name" value="Prot_kinase_dom"/>
</dbReference>
<evidence type="ECO:0008006" key="12">
    <source>
        <dbReference type="Google" id="ProtNLM"/>
    </source>
</evidence>
<evidence type="ECO:0000259" key="8">
    <source>
        <dbReference type="PROSITE" id="PS50011"/>
    </source>
</evidence>
<feature type="compositionally biased region" description="Low complexity" evidence="7">
    <location>
        <begin position="98"/>
        <end position="111"/>
    </location>
</feature>
<sequence length="662" mass="71399">MPRLFTCADIGAVFSSAKIEAVNEALKCRDVAGAGTGLQKAPAVTIPQLQAALKATKASVSEEDERRYAKVFAPYMPGPDQSALQRNGSEAQAGVKVAPRPRAAPSRLPRAPCGPGGLQQRLPQRSTGQSGAPAQRRPRSKSIGHYVLQKTIGEGTFGKVKLGTHILTGERVAVKVLEKERIVEIADVERVARELHILKLIRCCRHIIQLYEIIETPGQLYLIMEYAPGGELFDYIVQHSRASEAEACSFLHQILAGVDRVHSFNVVHRDLKPENILLDHRKDVKIVDFGLSNTFKDGQLLQTACGSPCYAAPEMIAGNKYPWWGLADHPPPVDVWSCGVTLFALVCGYLPFEAPGDQNHAELYRKILNAEYEKPSFLSPGVSDLITGISHLATDPEKRLTIADIRQHPWYKEIPEASLVDREDGMLDEDVLQLLDNYGFSRDSTVKGLSTNKHNHMTTTYRLIKERRLREQADTEGALAAGGFGLAELEACAADDPPPSGAGTGAVAPPAEGGDAPSRRRGRRAPRGDSGRVPPLSARLPPQASPPKGAGRGQGRPASARGPARGTGAAGAGASVVQVPCGFRQSPQRVVQEVVRALRARGVGYRQVTASLFECACDGVRFSAEVGRQDVDGGTTFRLLLASGGRPQFEEVCSGLLEAMHL</sequence>
<dbReference type="PANTHER" id="PTHR24346:SF82">
    <property type="entry name" value="KP78A-RELATED"/>
    <property type="match status" value="1"/>
</dbReference>
<dbReference type="Proteomes" id="UP001189429">
    <property type="component" value="Unassembled WGS sequence"/>
</dbReference>
<keyword evidence="4" id="KW-0418">Kinase</keyword>
<evidence type="ECO:0000256" key="6">
    <source>
        <dbReference type="PROSITE-ProRule" id="PRU10141"/>
    </source>
</evidence>
<dbReference type="PROSITE" id="PS50011">
    <property type="entry name" value="PROTEIN_KINASE_DOM"/>
    <property type="match status" value="1"/>
</dbReference>
<proteinExistence type="predicted"/>
<dbReference type="InterPro" id="IPR017441">
    <property type="entry name" value="Protein_kinase_ATP_BS"/>
</dbReference>
<keyword evidence="11" id="KW-1185">Reference proteome</keyword>
<feature type="compositionally biased region" description="Low complexity" evidence="7">
    <location>
        <begin position="555"/>
        <end position="567"/>
    </location>
</feature>
<dbReference type="PANTHER" id="PTHR24346">
    <property type="entry name" value="MAP/MICROTUBULE AFFINITY-REGULATING KINASE"/>
    <property type="match status" value="1"/>
</dbReference>
<evidence type="ECO:0000256" key="1">
    <source>
        <dbReference type="ARBA" id="ARBA00022527"/>
    </source>
</evidence>
<evidence type="ECO:0000256" key="3">
    <source>
        <dbReference type="ARBA" id="ARBA00022741"/>
    </source>
</evidence>
<organism evidence="10 11">
    <name type="scientific">Prorocentrum cordatum</name>
    <dbReference type="NCBI Taxonomy" id="2364126"/>
    <lineage>
        <taxon>Eukaryota</taxon>
        <taxon>Sar</taxon>
        <taxon>Alveolata</taxon>
        <taxon>Dinophyceae</taxon>
        <taxon>Prorocentrales</taxon>
        <taxon>Prorocentraceae</taxon>
        <taxon>Prorocentrum</taxon>
    </lineage>
</organism>
<dbReference type="Gene3D" id="1.10.510.10">
    <property type="entry name" value="Transferase(Phosphotransferase) domain 1"/>
    <property type="match status" value="1"/>
</dbReference>
<dbReference type="CDD" id="cd14335">
    <property type="entry name" value="UBA_SnRK1_plant"/>
    <property type="match status" value="1"/>
</dbReference>
<evidence type="ECO:0000256" key="5">
    <source>
        <dbReference type="ARBA" id="ARBA00022840"/>
    </source>
</evidence>
<dbReference type="SMART" id="SM00220">
    <property type="entry name" value="S_TKc"/>
    <property type="match status" value="1"/>
</dbReference>
<evidence type="ECO:0000259" key="9">
    <source>
        <dbReference type="PROSITE" id="PS50030"/>
    </source>
</evidence>
<feature type="compositionally biased region" description="Polar residues" evidence="7">
    <location>
        <begin position="121"/>
        <end position="132"/>
    </location>
</feature>
<dbReference type="Pfam" id="PF00069">
    <property type="entry name" value="Pkinase"/>
    <property type="match status" value="1"/>
</dbReference>
<protein>
    <recommendedName>
        <fullName evidence="12">Non-specific serine/threonine protein kinase</fullName>
    </recommendedName>
</protein>
<dbReference type="EMBL" id="CAUYUJ010000447">
    <property type="protein sequence ID" value="CAK0790561.1"/>
    <property type="molecule type" value="Genomic_DNA"/>
</dbReference>
<keyword evidence="1" id="KW-0723">Serine/threonine-protein kinase</keyword>
<feature type="region of interest" description="Disordered" evidence="7">
    <location>
        <begin position="492"/>
        <end position="571"/>
    </location>
</feature>
<evidence type="ECO:0000256" key="4">
    <source>
        <dbReference type="ARBA" id="ARBA00022777"/>
    </source>
</evidence>
<feature type="binding site" evidence="6">
    <location>
        <position position="175"/>
    </location>
    <ligand>
        <name>ATP</name>
        <dbReference type="ChEBI" id="CHEBI:30616"/>
    </ligand>
</feature>
<evidence type="ECO:0000256" key="7">
    <source>
        <dbReference type="SAM" id="MobiDB-lite"/>
    </source>
</evidence>
<dbReference type="InterPro" id="IPR008271">
    <property type="entry name" value="Ser/Thr_kinase_AS"/>
</dbReference>
<evidence type="ECO:0000313" key="11">
    <source>
        <dbReference type="Proteomes" id="UP001189429"/>
    </source>
</evidence>
<dbReference type="PROSITE" id="PS50030">
    <property type="entry name" value="UBA"/>
    <property type="match status" value="1"/>
</dbReference>
<dbReference type="InterPro" id="IPR011009">
    <property type="entry name" value="Kinase-like_dom_sf"/>
</dbReference>
<dbReference type="PROSITE" id="PS00107">
    <property type="entry name" value="PROTEIN_KINASE_ATP"/>
    <property type="match status" value="1"/>
</dbReference>
<keyword evidence="5 6" id="KW-0067">ATP-binding</keyword>
<comment type="caution">
    <text evidence="10">The sequence shown here is derived from an EMBL/GenBank/DDBJ whole genome shotgun (WGS) entry which is preliminary data.</text>
</comment>
<gene>
    <name evidence="10" type="ORF">PCOR1329_LOCUS1818</name>
</gene>
<reference evidence="10" key="1">
    <citation type="submission" date="2023-10" db="EMBL/GenBank/DDBJ databases">
        <authorList>
            <person name="Chen Y."/>
            <person name="Shah S."/>
            <person name="Dougan E. K."/>
            <person name="Thang M."/>
            <person name="Chan C."/>
        </authorList>
    </citation>
    <scope>NUCLEOTIDE SEQUENCE [LARGE SCALE GENOMIC DNA]</scope>
</reference>
<dbReference type="CDD" id="cd14003">
    <property type="entry name" value="STKc_AMPK-like"/>
    <property type="match status" value="1"/>
</dbReference>
<dbReference type="SUPFAM" id="SSF56112">
    <property type="entry name" value="Protein kinase-like (PK-like)"/>
    <property type="match status" value="1"/>
</dbReference>
<feature type="domain" description="UBA" evidence="9">
    <location>
        <begin position="426"/>
        <end position="466"/>
    </location>
</feature>